<comment type="cofactor">
    <cofactor evidence="2">
        <name>a divalent metal cation</name>
        <dbReference type="ChEBI" id="CHEBI:60240"/>
    </cofactor>
</comment>
<dbReference type="CDD" id="cd00841">
    <property type="entry name" value="MPP_YfcE"/>
    <property type="match status" value="1"/>
</dbReference>
<dbReference type="AlphaFoldDB" id="A0A161Y5F0"/>
<protein>
    <recommendedName>
        <fullName evidence="2">Phosphoesterase</fullName>
        <ecNumber evidence="2">3.1.4.-</ecNumber>
    </recommendedName>
</protein>
<dbReference type="OrthoDB" id="9800565at2"/>
<dbReference type="STRING" id="1121326.CLMAG_04530"/>
<feature type="domain" description="Calcineurin-like phosphoesterase" evidence="3">
    <location>
        <begin position="1"/>
        <end position="146"/>
    </location>
</feature>
<dbReference type="InterPro" id="IPR029052">
    <property type="entry name" value="Metallo-depent_PP-like"/>
</dbReference>
<dbReference type="RefSeq" id="WP_066617363.1">
    <property type="nucleotide sequence ID" value="NZ_FQXL01000054.1"/>
</dbReference>
<dbReference type="EMBL" id="LWAE01000001">
    <property type="protein sequence ID" value="KZL93429.1"/>
    <property type="molecule type" value="Genomic_DNA"/>
</dbReference>
<dbReference type="Gene3D" id="3.60.21.10">
    <property type="match status" value="1"/>
</dbReference>
<evidence type="ECO:0000313" key="5">
    <source>
        <dbReference type="Proteomes" id="UP000076603"/>
    </source>
</evidence>
<dbReference type="PANTHER" id="PTHR11124">
    <property type="entry name" value="VACUOLAR SORTING PROTEIN VPS29"/>
    <property type="match status" value="1"/>
</dbReference>
<keyword evidence="5" id="KW-1185">Reference proteome</keyword>
<evidence type="ECO:0000256" key="2">
    <source>
        <dbReference type="RuleBase" id="RU362039"/>
    </source>
</evidence>
<reference evidence="4 5" key="1">
    <citation type="submission" date="2016-04" db="EMBL/GenBank/DDBJ databases">
        <title>Genome sequence of Clostridium magnum DSM 2767.</title>
        <authorList>
            <person name="Poehlein A."/>
            <person name="Uhlig R."/>
            <person name="Fischer R."/>
            <person name="Bahl H."/>
            <person name="Daniel R."/>
        </authorList>
    </citation>
    <scope>NUCLEOTIDE SEQUENCE [LARGE SCALE GENOMIC DNA]</scope>
    <source>
        <strain evidence="4 5">DSM 2767</strain>
    </source>
</reference>
<gene>
    <name evidence="4" type="ORF">CLMAG_04530</name>
</gene>
<dbReference type="Pfam" id="PF12850">
    <property type="entry name" value="Metallophos_2"/>
    <property type="match status" value="1"/>
</dbReference>
<sequence length="156" mass="17516">MIIGVISDTHRHTWVVENAIKKLEGSDVIIHLGDNVQDVKEISKYYKGPIINVKGNCDFAVDTPSERIEIIAGKKVFITHGHRYDVKYDLSRLRYRALEVEADIVLFGHSHVSKIVYEDGIWFVNPGSPALSRDGFNSVASIEIEKDKINPSIKGV</sequence>
<evidence type="ECO:0000313" key="4">
    <source>
        <dbReference type="EMBL" id="KZL93429.1"/>
    </source>
</evidence>
<dbReference type="GO" id="GO:0046872">
    <property type="term" value="F:metal ion binding"/>
    <property type="evidence" value="ECO:0007669"/>
    <property type="project" value="UniProtKB-KW"/>
</dbReference>
<evidence type="ECO:0000256" key="1">
    <source>
        <dbReference type="ARBA" id="ARBA00008950"/>
    </source>
</evidence>
<proteinExistence type="inferred from homology"/>
<dbReference type="InterPro" id="IPR024654">
    <property type="entry name" value="Calcineurin-like_PHP_lpxH"/>
</dbReference>
<dbReference type="Proteomes" id="UP000076603">
    <property type="component" value="Unassembled WGS sequence"/>
</dbReference>
<dbReference type="PATRIC" id="fig|1121326.3.peg.431"/>
<comment type="caution">
    <text evidence="4">The sequence shown here is derived from an EMBL/GenBank/DDBJ whole genome shotgun (WGS) entry which is preliminary data.</text>
</comment>
<accession>A0A161Y5F0</accession>
<dbReference type="InterPro" id="IPR041802">
    <property type="entry name" value="MPP_YfcE"/>
</dbReference>
<evidence type="ECO:0000259" key="3">
    <source>
        <dbReference type="Pfam" id="PF12850"/>
    </source>
</evidence>
<dbReference type="NCBIfam" id="TIGR00040">
    <property type="entry name" value="yfcE"/>
    <property type="match status" value="1"/>
</dbReference>
<dbReference type="InterPro" id="IPR000979">
    <property type="entry name" value="Phosphodiesterase_MJ0936/Vps29"/>
</dbReference>
<name>A0A161Y5F0_9CLOT</name>
<comment type="similarity">
    <text evidence="1 2">Belongs to the metallophosphoesterase superfamily. YfcE family.</text>
</comment>
<dbReference type="GO" id="GO:0016787">
    <property type="term" value="F:hydrolase activity"/>
    <property type="evidence" value="ECO:0007669"/>
    <property type="project" value="UniProtKB-UniRule"/>
</dbReference>
<keyword evidence="2" id="KW-0479">Metal-binding</keyword>
<organism evidence="4 5">
    <name type="scientific">Clostridium magnum DSM 2767</name>
    <dbReference type="NCBI Taxonomy" id="1121326"/>
    <lineage>
        <taxon>Bacteria</taxon>
        <taxon>Bacillati</taxon>
        <taxon>Bacillota</taxon>
        <taxon>Clostridia</taxon>
        <taxon>Eubacteriales</taxon>
        <taxon>Clostridiaceae</taxon>
        <taxon>Clostridium</taxon>
    </lineage>
</organism>
<dbReference type="SUPFAM" id="SSF56300">
    <property type="entry name" value="Metallo-dependent phosphatases"/>
    <property type="match status" value="1"/>
</dbReference>
<dbReference type="EC" id="3.1.4.-" evidence="2"/>